<proteinExistence type="predicted"/>
<dbReference type="Proteomes" id="UP000262583">
    <property type="component" value="Chromosome"/>
</dbReference>
<dbReference type="KEGG" id="schv:BRCON_2250"/>
<reference evidence="1 2" key="1">
    <citation type="submission" date="2018-05" db="EMBL/GenBank/DDBJ databases">
        <title>A metagenomic window into the 2 km-deep terrestrial subsurface aquifer revealed taxonomically and functionally diverse microbial community comprising novel uncultured bacterial lineages.</title>
        <authorList>
            <person name="Kadnikov V.V."/>
            <person name="Mardanov A.V."/>
            <person name="Beletsky A.V."/>
            <person name="Banks D."/>
            <person name="Pimenov N.V."/>
            <person name="Frank Y.A."/>
            <person name="Karnachuk O.V."/>
            <person name="Ravin N.V."/>
        </authorList>
    </citation>
    <scope>NUCLEOTIDE SEQUENCE [LARGE SCALE GENOMIC DNA]</scope>
    <source>
        <strain evidence="1">BY</strain>
    </source>
</reference>
<evidence type="ECO:0000313" key="1">
    <source>
        <dbReference type="EMBL" id="AXA37027.1"/>
    </source>
</evidence>
<gene>
    <name evidence="1" type="ORF">BRCON_2250</name>
</gene>
<accession>A0A2Z4Y710</accession>
<dbReference type="EMBL" id="CP030759">
    <property type="protein sequence ID" value="AXA37027.1"/>
    <property type="molecule type" value="Genomic_DNA"/>
</dbReference>
<protein>
    <submittedName>
        <fullName evidence="1">Uncharacterized protein</fullName>
    </submittedName>
</protein>
<organism evidence="1 2">
    <name type="scientific">Sumerlaea chitinivorans</name>
    <dbReference type="NCBI Taxonomy" id="2250252"/>
    <lineage>
        <taxon>Bacteria</taxon>
        <taxon>Candidatus Sumerlaeota</taxon>
        <taxon>Candidatus Sumerlaeia</taxon>
        <taxon>Candidatus Sumerlaeales</taxon>
        <taxon>Candidatus Sumerlaeaceae</taxon>
        <taxon>Candidatus Sumerlaea</taxon>
    </lineage>
</organism>
<evidence type="ECO:0000313" key="2">
    <source>
        <dbReference type="Proteomes" id="UP000262583"/>
    </source>
</evidence>
<sequence length="66" mass="7517">MSKLRGARRLRRVIPRDNAETGCHAQRTAAEFTHSMQGVLVDRTSVQIPAYVPCLQQLHRNVKLYA</sequence>
<dbReference type="AlphaFoldDB" id="A0A2Z4Y710"/>
<name>A0A2Z4Y710_SUMC1</name>